<dbReference type="Gene3D" id="3.40.525.10">
    <property type="entry name" value="CRAL-TRIO lipid binding domain"/>
    <property type="match status" value="1"/>
</dbReference>
<dbReference type="PROSITE" id="PS50904">
    <property type="entry name" value="PRELI_MSF1"/>
    <property type="match status" value="1"/>
</dbReference>
<evidence type="ECO:0000313" key="5">
    <source>
        <dbReference type="Proteomes" id="UP000440578"/>
    </source>
</evidence>
<proteinExistence type="predicted"/>
<feature type="compositionally biased region" description="Basic and acidic residues" evidence="1">
    <location>
        <begin position="190"/>
        <end position="199"/>
    </location>
</feature>
<dbReference type="AlphaFoldDB" id="A0A6A4W5A4"/>
<evidence type="ECO:0000259" key="3">
    <source>
        <dbReference type="PROSITE" id="PS50904"/>
    </source>
</evidence>
<feature type="domain" description="PRELI/MSF1" evidence="3">
    <location>
        <begin position="3"/>
        <end position="168"/>
    </location>
</feature>
<dbReference type="PANTHER" id="PTHR23324:SF66">
    <property type="entry name" value="PROTEIN REAL-TIME"/>
    <property type="match status" value="1"/>
</dbReference>
<dbReference type="SMART" id="SM01100">
    <property type="entry name" value="CRAL_TRIO_N"/>
    <property type="match status" value="1"/>
</dbReference>
<reference evidence="4 5" key="1">
    <citation type="submission" date="2019-07" db="EMBL/GenBank/DDBJ databases">
        <title>Draft genome assembly of a fouling barnacle, Amphibalanus amphitrite (Darwin, 1854): The first reference genome for Thecostraca.</title>
        <authorList>
            <person name="Kim W."/>
        </authorList>
    </citation>
    <scope>NUCLEOTIDE SEQUENCE [LARGE SCALE GENOMIC DNA]</scope>
    <source>
        <strain evidence="4">SNU_AA5</strain>
        <tissue evidence="4">Soma without cirri and trophi</tissue>
    </source>
</reference>
<evidence type="ECO:0000259" key="2">
    <source>
        <dbReference type="PROSITE" id="PS50191"/>
    </source>
</evidence>
<dbReference type="EMBL" id="VIIS01000984">
    <property type="protein sequence ID" value="KAF0303037.1"/>
    <property type="molecule type" value="Genomic_DNA"/>
</dbReference>
<sequence length="580" mass="66090">MVQKYTSPIRVYKYPFELVMEAYERRFPTCDMIPILANTEKVVEEKSEDGAEHVVERKCSLHVDIMGVEYIYFRQKNSLDRRARTLHIEAWNESYATRVVISENCRYTVHPENPDWTCFEQTASLDVKSFFGFESTVEKIAMKQYSASISKGKEIIEHFIAQLREEGITHVAPFEGASTAVPAVTVTEDQEQRRVRTDLSDLELSGADNDSENQLVSATQLHRRRSTADTAAPRRPLPPALSPGRRHSVSACIVLVVAARAEESLRRASQATVHSCEGGDGRSQLEADYIQRCLGNLTPLQESQLIQLRTMVSELVKGKTPGDATLLRFLRAREFHVERAREMISASLVWRKKYQVDRILQEYQSPSVVRDHFPGGWHHSDRDGRPLYVLRLGQMDVKGLIKSIGEEGLLKLVLHICEEGLRLAEEATMREGRPICSWTLLADLDGLNMRHLWRPGIKCLLRIIEIMEANYPETMGRVLIIQAPRVFPILWTLVSTFIDERTRDKFLFCDDDDFEHGLKVYIPEQHIPVFLGGKAECGISEGGLIPKTMYMPIEELEKQRAELCGDMDSIYHCVSLARGQ</sequence>
<name>A0A6A4W5A4_AMPAM</name>
<comment type="caution">
    <text evidence="4">The sequence shown here is derived from an EMBL/GenBank/DDBJ whole genome shotgun (WGS) entry which is preliminary data.</text>
</comment>
<dbReference type="SUPFAM" id="SSF46938">
    <property type="entry name" value="CRAL/TRIO N-terminal domain"/>
    <property type="match status" value="1"/>
</dbReference>
<organism evidence="4 5">
    <name type="scientific">Amphibalanus amphitrite</name>
    <name type="common">Striped barnacle</name>
    <name type="synonym">Balanus amphitrite</name>
    <dbReference type="NCBI Taxonomy" id="1232801"/>
    <lineage>
        <taxon>Eukaryota</taxon>
        <taxon>Metazoa</taxon>
        <taxon>Ecdysozoa</taxon>
        <taxon>Arthropoda</taxon>
        <taxon>Crustacea</taxon>
        <taxon>Multicrustacea</taxon>
        <taxon>Cirripedia</taxon>
        <taxon>Thoracica</taxon>
        <taxon>Thoracicalcarea</taxon>
        <taxon>Balanomorpha</taxon>
        <taxon>Balanoidea</taxon>
        <taxon>Balanidae</taxon>
        <taxon>Amphibalaninae</taxon>
        <taxon>Amphibalanus</taxon>
    </lineage>
</organism>
<dbReference type="Pfam" id="PF03765">
    <property type="entry name" value="CRAL_TRIO_N"/>
    <property type="match status" value="1"/>
</dbReference>
<dbReference type="PROSITE" id="PS50191">
    <property type="entry name" value="CRAL_TRIO"/>
    <property type="match status" value="1"/>
</dbReference>
<dbReference type="InterPro" id="IPR011074">
    <property type="entry name" value="CRAL/TRIO_N_dom"/>
</dbReference>
<evidence type="ECO:0000256" key="1">
    <source>
        <dbReference type="SAM" id="MobiDB-lite"/>
    </source>
</evidence>
<keyword evidence="5" id="KW-1185">Reference proteome</keyword>
<accession>A0A6A4W5A4</accession>
<feature type="region of interest" description="Disordered" evidence="1">
    <location>
        <begin position="187"/>
        <end position="245"/>
    </location>
</feature>
<dbReference type="CDD" id="cd00170">
    <property type="entry name" value="SEC14"/>
    <property type="match status" value="1"/>
</dbReference>
<feature type="domain" description="CRAL-TRIO" evidence="2">
    <location>
        <begin position="365"/>
        <end position="539"/>
    </location>
</feature>
<dbReference type="InterPro" id="IPR036865">
    <property type="entry name" value="CRAL-TRIO_dom_sf"/>
</dbReference>
<dbReference type="Pfam" id="PF04707">
    <property type="entry name" value="PRELI"/>
    <property type="match status" value="1"/>
</dbReference>
<dbReference type="SUPFAM" id="SSF52087">
    <property type="entry name" value="CRAL/TRIO domain"/>
    <property type="match status" value="1"/>
</dbReference>
<dbReference type="Proteomes" id="UP000440578">
    <property type="component" value="Unassembled WGS sequence"/>
</dbReference>
<evidence type="ECO:0000313" key="4">
    <source>
        <dbReference type="EMBL" id="KAF0303037.1"/>
    </source>
</evidence>
<dbReference type="InterPro" id="IPR051064">
    <property type="entry name" value="SEC14/CRAL-TRIO_domain"/>
</dbReference>
<dbReference type="InterPro" id="IPR006797">
    <property type="entry name" value="PRELI/MSF1_dom"/>
</dbReference>
<dbReference type="InterPro" id="IPR036273">
    <property type="entry name" value="CRAL/TRIO_N_dom_sf"/>
</dbReference>
<dbReference type="OrthoDB" id="30289at2759"/>
<dbReference type="InterPro" id="IPR001251">
    <property type="entry name" value="CRAL-TRIO_dom"/>
</dbReference>
<gene>
    <name evidence="4" type="primary">Sec14l1_1</name>
    <name evidence="4" type="ORF">FJT64_024962</name>
</gene>
<dbReference type="GO" id="GO:0005737">
    <property type="term" value="C:cytoplasm"/>
    <property type="evidence" value="ECO:0007669"/>
    <property type="project" value="TreeGrafter"/>
</dbReference>
<dbReference type="SMART" id="SM00516">
    <property type="entry name" value="SEC14"/>
    <property type="match status" value="1"/>
</dbReference>
<protein>
    <submittedName>
        <fullName evidence="4">SEC14-like protein 1</fullName>
    </submittedName>
</protein>
<dbReference type="Pfam" id="PF00650">
    <property type="entry name" value="CRAL_TRIO"/>
    <property type="match status" value="1"/>
</dbReference>
<dbReference type="PANTHER" id="PTHR23324">
    <property type="entry name" value="SEC14 RELATED PROTEIN"/>
    <property type="match status" value="1"/>
</dbReference>